<name>A0ABU8IM49_9BURK</name>
<reference evidence="2 3" key="1">
    <citation type="journal article" date="2022" name="Arch. Microbiol.">
        <title>Paraburkholderia bengalensis sp. nov. isolated from roots of Oryza sativa, IR64.</title>
        <authorList>
            <person name="Nag P."/>
            <person name="Mondal N."/>
            <person name="Sarkar J."/>
            <person name="Das S."/>
        </authorList>
    </citation>
    <scope>NUCLEOTIDE SEQUENCE [LARGE SCALE GENOMIC DNA]</scope>
    <source>
        <strain evidence="2 3">IR64_4_BI</strain>
    </source>
</reference>
<dbReference type="EMBL" id="JACFYJ010000005">
    <property type="protein sequence ID" value="MEI5996569.1"/>
    <property type="molecule type" value="Genomic_DNA"/>
</dbReference>
<accession>A0ABU8IM49</accession>
<dbReference type="InterPro" id="IPR036388">
    <property type="entry name" value="WH-like_DNA-bd_sf"/>
</dbReference>
<dbReference type="Pfam" id="PF21320">
    <property type="entry name" value="WHD_Rv2258c"/>
    <property type="match status" value="1"/>
</dbReference>
<gene>
    <name evidence="2" type="ORF">H3V53_04925</name>
</gene>
<dbReference type="RefSeq" id="WP_336596990.1">
    <property type="nucleotide sequence ID" value="NZ_JACFYJ010000005.1"/>
</dbReference>
<evidence type="ECO:0000313" key="3">
    <source>
        <dbReference type="Proteomes" id="UP001386437"/>
    </source>
</evidence>
<dbReference type="Proteomes" id="UP001386437">
    <property type="component" value="Unassembled WGS sequence"/>
</dbReference>
<dbReference type="SUPFAM" id="SSF46785">
    <property type="entry name" value="Winged helix' DNA-binding domain"/>
    <property type="match status" value="1"/>
</dbReference>
<dbReference type="InterPro" id="IPR036390">
    <property type="entry name" value="WH_DNA-bd_sf"/>
</dbReference>
<evidence type="ECO:0000259" key="1">
    <source>
        <dbReference type="Pfam" id="PF21320"/>
    </source>
</evidence>
<organism evidence="2 3">
    <name type="scientific">Paraburkholderia bengalensis</name>
    <dbReference type="NCBI Taxonomy" id="2747562"/>
    <lineage>
        <taxon>Bacteria</taxon>
        <taxon>Pseudomonadati</taxon>
        <taxon>Pseudomonadota</taxon>
        <taxon>Betaproteobacteria</taxon>
        <taxon>Burkholderiales</taxon>
        <taxon>Burkholderiaceae</taxon>
        <taxon>Paraburkholderia</taxon>
    </lineage>
</organism>
<feature type="domain" description="S-adenosylmethionine-dependent methyltransferase Rv2258c-like winged HTH" evidence="1">
    <location>
        <begin position="42"/>
        <end position="93"/>
    </location>
</feature>
<keyword evidence="3" id="KW-1185">Reference proteome</keyword>
<protein>
    <recommendedName>
        <fullName evidence="1">S-adenosylmethionine-dependent methyltransferase Rv2258c-like winged HTH domain-containing protein</fullName>
    </recommendedName>
</protein>
<dbReference type="InterPro" id="IPR048711">
    <property type="entry name" value="WHD_Rv2258c"/>
</dbReference>
<evidence type="ECO:0000313" key="2">
    <source>
        <dbReference type="EMBL" id="MEI5996569.1"/>
    </source>
</evidence>
<sequence length="117" mass="13115">MAIHTGKLARFYSVFHHRHDPVIYAPTIAASNTLELYRALVNQPASAEELANSSRIELRSVREWLADLTAAGYLQYDAASQQYWMTEQQADALADKAGNAFLKGAFATWRDSKLLAR</sequence>
<dbReference type="Gene3D" id="1.10.10.10">
    <property type="entry name" value="Winged helix-like DNA-binding domain superfamily/Winged helix DNA-binding domain"/>
    <property type="match status" value="1"/>
</dbReference>
<comment type="caution">
    <text evidence="2">The sequence shown here is derived from an EMBL/GenBank/DDBJ whole genome shotgun (WGS) entry which is preliminary data.</text>
</comment>
<proteinExistence type="predicted"/>